<dbReference type="PANTHER" id="PTHR10631">
    <property type="entry name" value="N 2 ,N 2 -DIMETHYLGUANOSINE TRNA METHYLTRANSFERASE"/>
    <property type="match status" value="1"/>
</dbReference>
<dbReference type="AlphaFoldDB" id="A0A2T9WUX0"/>
<evidence type="ECO:0000256" key="3">
    <source>
        <dbReference type="ARBA" id="ARBA00022679"/>
    </source>
</evidence>
<evidence type="ECO:0000256" key="1">
    <source>
        <dbReference type="ARBA" id="ARBA00022555"/>
    </source>
</evidence>
<name>A0A2T9WUX0_NANST</name>
<comment type="similarity">
    <text evidence="8">Belongs to the class I-like SAM-binding methyltransferase superfamily. Trm1 family.</text>
</comment>
<sequence length="360" mass="42187">MNEGKAIINYNPDFLKNLSSKLPVFYNPLMKINRDFTIIILKSYYDIIKKKFDILDCMAATGIRSIRILKEIPEVINKIYINDIKKEAIENIKENLKINNLENDERIIISNKDCREILLKYKFDYIDIDPFGSPIGFVELLPKALKNNGIAGITATDISSLSGSKPKSCFRKYNTIGIKTDFYLEFGLRNLAKYIIIEGLKYDIALIPIFSYYYNHHYRIFVKKSTKSKDINYLIENIKEIYYCKNCGYKSLENGKCKICNNDLIKLGPIYIGKLYDANILNNIRNNINLLNLDKDERKIIDRILNCDSKLDLWYYYDIRKISSFYKNNLPKIEKILEINNGCRTHFTDYGIKTLYYPKI</sequence>
<dbReference type="InterPro" id="IPR042296">
    <property type="entry name" value="tRNA_met_Trm1_C"/>
</dbReference>
<dbReference type="Gene3D" id="3.40.50.150">
    <property type="entry name" value="Vaccinia Virus protein VP39"/>
    <property type="match status" value="1"/>
</dbReference>
<comment type="caution">
    <text evidence="9">The sequence shown here is derived from an EMBL/GenBank/DDBJ whole genome shotgun (WGS) entry which is preliminary data.</text>
</comment>
<dbReference type="PROSITE" id="PS51626">
    <property type="entry name" value="SAM_MT_TRM1"/>
    <property type="match status" value="1"/>
</dbReference>
<gene>
    <name evidence="9" type="ORF">DDW05_00375</name>
</gene>
<dbReference type="InterPro" id="IPR002905">
    <property type="entry name" value="Trm1"/>
</dbReference>
<dbReference type="GO" id="GO:0002940">
    <property type="term" value="P:tRNA N2-guanine methylation"/>
    <property type="evidence" value="ECO:0007669"/>
    <property type="project" value="TreeGrafter"/>
</dbReference>
<dbReference type="SUPFAM" id="SSF53335">
    <property type="entry name" value="S-adenosyl-L-methionine-dependent methyltransferases"/>
    <property type="match status" value="1"/>
</dbReference>
<dbReference type="EC" id="2.1.1.216" evidence="7"/>
<keyword evidence="2 8" id="KW-0489">Methyltransferase</keyword>
<evidence type="ECO:0000256" key="8">
    <source>
        <dbReference type="PROSITE-ProRule" id="PRU00958"/>
    </source>
</evidence>
<evidence type="ECO:0000313" key="9">
    <source>
        <dbReference type="EMBL" id="PVU71644.1"/>
    </source>
</evidence>
<dbReference type="GO" id="GO:0000049">
    <property type="term" value="F:tRNA binding"/>
    <property type="evidence" value="ECO:0007669"/>
    <property type="project" value="UniProtKB-UniRule"/>
</dbReference>
<dbReference type="EMBL" id="QEFH01000002">
    <property type="protein sequence ID" value="PVU71644.1"/>
    <property type="molecule type" value="Genomic_DNA"/>
</dbReference>
<keyword evidence="4 8" id="KW-0949">S-adenosyl-L-methionine</keyword>
<dbReference type="Proteomes" id="UP000245908">
    <property type="component" value="Unassembled WGS sequence"/>
</dbReference>
<evidence type="ECO:0000256" key="4">
    <source>
        <dbReference type="ARBA" id="ARBA00022691"/>
    </source>
</evidence>
<keyword evidence="5 8" id="KW-0819">tRNA processing</keyword>
<evidence type="ECO:0000256" key="6">
    <source>
        <dbReference type="ARBA" id="ARBA00022884"/>
    </source>
</evidence>
<keyword evidence="1 8" id="KW-0820">tRNA-binding</keyword>
<dbReference type="Pfam" id="PF02005">
    <property type="entry name" value="TRM"/>
    <property type="match status" value="1"/>
</dbReference>
<evidence type="ECO:0000313" key="10">
    <source>
        <dbReference type="Proteomes" id="UP000245908"/>
    </source>
</evidence>
<proteinExistence type="inferred from homology"/>
<reference evidence="9 10" key="1">
    <citation type="journal article" date="2015" name="Appl. Environ. Microbiol.">
        <title>Nanoarchaeota, Their Sulfolobales Host, and Nanoarchaeota Virus Distribution across Yellowstone National Park Hot Springs.</title>
        <authorList>
            <person name="Munson-McGee J.H."/>
            <person name="Field E.K."/>
            <person name="Bateson M."/>
            <person name="Rooney C."/>
            <person name="Stepanauskas R."/>
            <person name="Young M.J."/>
        </authorList>
    </citation>
    <scope>NUCLEOTIDE SEQUENCE [LARGE SCALE GENOMIC DNA]</scope>
    <source>
        <strain evidence="9">SCGC AB-777_O03</strain>
    </source>
</reference>
<dbReference type="Gene3D" id="3.30.56.70">
    <property type="entry name" value="N2,N2-dimethylguanosine tRNA methyltransferase, C-terminal domain"/>
    <property type="match status" value="1"/>
</dbReference>
<evidence type="ECO:0000256" key="7">
    <source>
        <dbReference type="ARBA" id="ARBA00039099"/>
    </source>
</evidence>
<dbReference type="GO" id="GO:0160104">
    <property type="term" value="F:tRNA (guanine(26)-N2)-dimethyltransferase activity"/>
    <property type="evidence" value="ECO:0007669"/>
    <property type="project" value="UniProtKB-EC"/>
</dbReference>
<keyword evidence="6 8" id="KW-0694">RNA-binding</keyword>
<dbReference type="PANTHER" id="PTHR10631:SF3">
    <property type="entry name" value="TRNA (GUANINE(26)-N(2))-DIMETHYLTRANSFERASE"/>
    <property type="match status" value="1"/>
</dbReference>
<dbReference type="InterPro" id="IPR029063">
    <property type="entry name" value="SAM-dependent_MTases_sf"/>
</dbReference>
<protein>
    <recommendedName>
        <fullName evidence="7">tRNA (guanine(26)-N(2))-dimethyltransferase</fullName>
        <ecNumber evidence="7">2.1.1.216</ecNumber>
    </recommendedName>
</protein>
<keyword evidence="3 8" id="KW-0808">Transferase</keyword>
<evidence type="ECO:0000256" key="2">
    <source>
        <dbReference type="ARBA" id="ARBA00022603"/>
    </source>
</evidence>
<organism evidence="9 10">
    <name type="scientific">Nanobsidianus stetteri</name>
    <dbReference type="NCBI Taxonomy" id="1294122"/>
    <lineage>
        <taxon>Archaea</taxon>
        <taxon>Nanobdellota</taxon>
        <taxon>Candidatus Nanoarchaeia</taxon>
        <taxon>Nanoarchaeales</taxon>
        <taxon>Nanopusillaceae</taxon>
        <taxon>Candidatus Nanobsidianus</taxon>
    </lineage>
</organism>
<evidence type="ECO:0000256" key="5">
    <source>
        <dbReference type="ARBA" id="ARBA00022694"/>
    </source>
</evidence>
<accession>A0A2T9WUX0</accession>